<reference evidence="2" key="1">
    <citation type="submission" date="2022-05" db="EMBL/GenBank/DDBJ databases">
        <title>The Musa troglodytarum L. genome provides insights into the mechanism of non-climacteric behaviour and enrichment of carotenoids.</title>
        <authorList>
            <person name="Wang J."/>
        </authorList>
    </citation>
    <scope>NUCLEOTIDE SEQUENCE</scope>
    <source>
        <tissue evidence="2">Leaf</tissue>
    </source>
</reference>
<name>A0A9E7FQW6_9LILI</name>
<evidence type="ECO:0000313" key="2">
    <source>
        <dbReference type="EMBL" id="URE00491.1"/>
    </source>
</evidence>
<feature type="region of interest" description="Disordered" evidence="1">
    <location>
        <begin position="351"/>
        <end position="405"/>
    </location>
</feature>
<feature type="region of interest" description="Disordered" evidence="1">
    <location>
        <begin position="868"/>
        <end position="904"/>
    </location>
</feature>
<dbReference type="AlphaFoldDB" id="A0A9E7FQW6"/>
<protein>
    <recommendedName>
        <fullName evidence="4">Transcriptional corepressor SEUSS</fullName>
    </recommendedName>
</protein>
<evidence type="ECO:0000313" key="3">
    <source>
        <dbReference type="Proteomes" id="UP001055439"/>
    </source>
</evidence>
<feature type="region of interest" description="Disordered" evidence="1">
    <location>
        <begin position="761"/>
        <end position="787"/>
    </location>
</feature>
<dbReference type="Pfam" id="PF01803">
    <property type="entry name" value="LIM_bind"/>
    <property type="match status" value="1"/>
</dbReference>
<evidence type="ECO:0000256" key="1">
    <source>
        <dbReference type="SAM" id="MobiDB-lite"/>
    </source>
</evidence>
<proteinExistence type="predicted"/>
<dbReference type="PANTHER" id="PTHR10378">
    <property type="entry name" value="LIM DOMAIN-BINDING PROTEIN"/>
    <property type="match status" value="1"/>
</dbReference>
<keyword evidence="3" id="KW-1185">Reference proteome</keyword>
<feature type="non-terminal residue" evidence="2">
    <location>
        <position position="1"/>
    </location>
</feature>
<dbReference type="OrthoDB" id="774557at2759"/>
<feature type="compositionally biased region" description="Low complexity" evidence="1">
    <location>
        <begin position="351"/>
        <end position="363"/>
    </location>
</feature>
<feature type="region of interest" description="Disordered" evidence="1">
    <location>
        <begin position="114"/>
        <end position="194"/>
    </location>
</feature>
<sequence length="961" mass="106440">VKSARRYWLAVIFGGLSRIPNRLIRLLRSSRATGLCSGDRESVVGRAKRVTSEGEDRIFRSLQHFGWFRASGSGKQRREKMRFCERFCVNCRMEDEGYWLWLAKTLLWRRMVRSGAPRPGKRSRSVPPSPLRRNSGRPVGNHAGSSPSRQPISSLVTPSPNLNTTSNMSFLNDTSNVSSLPDHSSGSGRPVAAGGLMATSRSFQLQSDGGGAPDVLGPAKFDPRAFTSSSPTAQGQQPHNLYSRRISLDHSQPDQLNMMQNFQGSSSMPHMQRQTELREGLGNVGSAAFVNMEPHMGSSDQNGLLQHSQSPCHTGTMNLELHELHYGRSLGPGKMESEHSYSAMLLLLQQQQPQPQPQPQQQLFKKPRPRPKAASAHVSMQQQQLLQMPTPPSQAASAQISPQQQQILKSIPQQQDLLQPVQPKEKSILCEPGICARRLAQYMHQKQHRPHDNNIGFWRELVAEYFAPNAKRRWCVSLYENGPQTAGVFPQDMWQCEICNHKPARGVVTNVEVLPRLLQIKYASGILEELLYVDMPQEYQNAAGQIVLQYTKAVQESVFEQLRVAREGHLRIVFSAEKKICSWEFCARHHEEFIPRRLFMPKVNQLNALVQEYQNSVQNSTFGLSAWELERTCKLLTETAGQLVKALEVPVVNDLANKKCYLRCLQILEVLDSMKDLIDYSIQTGTGPIDSLINFPKRTASSSVLHSRQVQQPDVQQTIPQYTSQCDQTSAHATGVQLLSASSSLTSVVNTLNNIPSTCTTTTTAGQNSRQDNWSSNVNGPHTGNTVLIPPASSISLCQSQPNVFAPTRSSIPSTSNNILTSSINIGHPNSVNSPVIASTMKQPLAHSQEADPTESPSVDRTLQEMMTSERTGVSSLGREGISGTGSGITGEIRPLKTAGTSSGEMAKDTVAMNEQAGINYRPNDPSDVIHQQEEDMNRLFDGLEPLDNFDILQLIQELSP</sequence>
<gene>
    <name evidence="2" type="ORF">MUK42_18943</name>
</gene>
<feature type="compositionally biased region" description="Polar residues" evidence="1">
    <location>
        <begin position="143"/>
        <end position="187"/>
    </location>
</feature>
<dbReference type="EMBL" id="CP097507">
    <property type="protein sequence ID" value="URE00491.1"/>
    <property type="molecule type" value="Genomic_DNA"/>
</dbReference>
<evidence type="ECO:0008006" key="4">
    <source>
        <dbReference type="Google" id="ProtNLM"/>
    </source>
</evidence>
<feature type="compositionally biased region" description="Polar residues" evidence="1">
    <location>
        <begin position="765"/>
        <end position="786"/>
    </location>
</feature>
<feature type="region of interest" description="Disordered" evidence="1">
    <location>
        <begin position="842"/>
        <end position="861"/>
    </location>
</feature>
<accession>A0A9E7FQW6</accession>
<dbReference type="Proteomes" id="UP001055439">
    <property type="component" value="Chromosome 5"/>
</dbReference>
<feature type="compositionally biased region" description="Low complexity" evidence="1">
    <location>
        <begin position="379"/>
        <end position="405"/>
    </location>
</feature>
<organism evidence="2 3">
    <name type="scientific">Musa troglodytarum</name>
    <name type="common">fe'i banana</name>
    <dbReference type="NCBI Taxonomy" id="320322"/>
    <lineage>
        <taxon>Eukaryota</taxon>
        <taxon>Viridiplantae</taxon>
        <taxon>Streptophyta</taxon>
        <taxon>Embryophyta</taxon>
        <taxon>Tracheophyta</taxon>
        <taxon>Spermatophyta</taxon>
        <taxon>Magnoliopsida</taxon>
        <taxon>Liliopsida</taxon>
        <taxon>Zingiberales</taxon>
        <taxon>Musaceae</taxon>
        <taxon>Musa</taxon>
    </lineage>
</organism>
<dbReference type="InterPro" id="IPR029005">
    <property type="entry name" value="LIM-bd/SEUSS"/>
</dbReference>